<feature type="transmembrane region" description="Helical" evidence="1">
    <location>
        <begin position="48"/>
        <end position="72"/>
    </location>
</feature>
<gene>
    <name evidence="2" type="ORF">NJLHNGOC_03260</name>
</gene>
<comment type="caution">
    <text evidence="2">The sequence shown here is derived from an EMBL/GenBank/DDBJ whole genome shotgun (WGS) entry which is preliminary data.</text>
</comment>
<keyword evidence="1" id="KW-0472">Membrane</keyword>
<dbReference type="RefSeq" id="WP_113595082.1">
    <property type="nucleotide sequence ID" value="NZ_QEXL01000003.1"/>
</dbReference>
<dbReference type="EMBL" id="QEXL01000003">
    <property type="protein sequence ID" value="RBM08795.1"/>
    <property type="molecule type" value="Genomic_DNA"/>
</dbReference>
<dbReference type="OrthoDB" id="5959103at2"/>
<dbReference type="Proteomes" id="UP000252680">
    <property type="component" value="Unassembled WGS sequence"/>
</dbReference>
<name>A0A365Z0Y1_9PROT</name>
<evidence type="ECO:0000313" key="2">
    <source>
        <dbReference type="EMBL" id="RBM08795.1"/>
    </source>
</evidence>
<accession>A0A365Z0Y1</accession>
<organism evidence="2 3">
    <name type="scientific">Novacetimonas cocois</name>
    <dbReference type="NCBI Taxonomy" id="1747507"/>
    <lineage>
        <taxon>Bacteria</taxon>
        <taxon>Pseudomonadati</taxon>
        <taxon>Pseudomonadota</taxon>
        <taxon>Alphaproteobacteria</taxon>
        <taxon>Acetobacterales</taxon>
        <taxon>Acetobacteraceae</taxon>
        <taxon>Novacetimonas</taxon>
    </lineage>
</organism>
<reference evidence="2 3" key="1">
    <citation type="submission" date="2018-05" db="EMBL/GenBank/DDBJ databases">
        <title>Komagataeibacter cocois sp. nov., for a novel cellulose- producing strain isolated from coconut milk.</title>
        <authorList>
            <person name="Liu L."/>
            <person name="Wang Y."/>
            <person name="Liu S."/>
            <person name="Bi J."/>
            <person name="Chen H."/>
            <person name="Deng J."/>
            <person name="Zhang C."/>
            <person name="Hu Q."/>
            <person name="Li C."/>
        </authorList>
    </citation>
    <scope>NUCLEOTIDE SEQUENCE [LARGE SCALE GENOMIC DNA]</scope>
    <source>
        <strain evidence="2 3">WE7</strain>
    </source>
</reference>
<evidence type="ECO:0008006" key="4">
    <source>
        <dbReference type="Google" id="ProtNLM"/>
    </source>
</evidence>
<evidence type="ECO:0000313" key="3">
    <source>
        <dbReference type="Proteomes" id="UP000252680"/>
    </source>
</evidence>
<keyword evidence="1" id="KW-0812">Transmembrane</keyword>
<dbReference type="AlphaFoldDB" id="A0A365Z0Y1"/>
<protein>
    <recommendedName>
        <fullName evidence="4">Tryptophan synthase subunit beta</fullName>
    </recommendedName>
</protein>
<keyword evidence="1" id="KW-1133">Transmembrane helix</keyword>
<evidence type="ECO:0000256" key="1">
    <source>
        <dbReference type="SAM" id="Phobius"/>
    </source>
</evidence>
<proteinExistence type="predicted"/>
<keyword evidence="3" id="KW-1185">Reference proteome</keyword>
<sequence>MRQPGPGRASSGETFHQDYERRMDLLVRRLPSRLQAVVHRLRRPSARWIRMPVGIILVPAGFLAILPVFGLWMTPLGLMLLAEDVPLLRRGMARILEWIERRHPGWMGLHETHPD</sequence>